<dbReference type="AlphaFoldDB" id="M1XSC2"/>
<sequence>MDQNVGSMDKKLRTLTGAVAGAVSLAVLAGAVPLPTVLSPALGVVAIMMLGTALTGTCGVYSLLGVDTCSRSGRGSL</sequence>
<feature type="domain" description="Inner membrane protein YgaP-like transmembrane" evidence="2">
    <location>
        <begin position="1"/>
        <end position="71"/>
    </location>
</feature>
<dbReference type="eggNOG" id="arCOG06386">
    <property type="taxonomic scope" value="Archaea"/>
</dbReference>
<dbReference type="GeneID" id="14652752"/>
<dbReference type="EMBL" id="HF582854">
    <property type="protein sequence ID" value="CCQ37217.1"/>
    <property type="molecule type" value="Genomic_DNA"/>
</dbReference>
<dbReference type="RefSeq" id="WP_015409967.1">
    <property type="nucleotide sequence ID" value="NC_020388.1"/>
</dbReference>
<dbReference type="STRING" id="268739.Nmlp_3075"/>
<dbReference type="Pfam" id="PF11127">
    <property type="entry name" value="YgaP-like_TM"/>
    <property type="match status" value="1"/>
</dbReference>
<name>M1XSC2_NATM8</name>
<protein>
    <submittedName>
        <fullName evidence="3">DUF2892 family protein</fullName>
    </submittedName>
</protein>
<keyword evidence="1" id="KW-1133">Transmembrane helix</keyword>
<accession>M1XSC2</accession>
<dbReference type="OrthoDB" id="100832at2157"/>
<evidence type="ECO:0000313" key="4">
    <source>
        <dbReference type="Proteomes" id="UP000011867"/>
    </source>
</evidence>
<dbReference type="Proteomes" id="UP000011867">
    <property type="component" value="Chromosome"/>
</dbReference>
<organism evidence="3 4">
    <name type="scientific">Natronomonas moolapensis (strain DSM 18674 / CECT 7526 / JCM 14361 / 8.8.11)</name>
    <dbReference type="NCBI Taxonomy" id="268739"/>
    <lineage>
        <taxon>Archaea</taxon>
        <taxon>Methanobacteriati</taxon>
        <taxon>Methanobacteriota</taxon>
        <taxon>Stenosarchaea group</taxon>
        <taxon>Halobacteria</taxon>
        <taxon>Halobacteriales</taxon>
        <taxon>Natronomonadaceae</taxon>
        <taxon>Natronomonas</taxon>
    </lineage>
</organism>
<proteinExistence type="predicted"/>
<reference evidence="3 4" key="1">
    <citation type="journal article" date="2013" name="Genome Announc.">
        <title>Genome of the haloarchaeon Natronomonas moolapensis, a neutrophilic member of a previously haloalkaliphilic genus.</title>
        <authorList>
            <person name="Dyall-Smith M.L."/>
            <person name="Pfeiffer F."/>
            <person name="Oberwinkler T."/>
            <person name="Klee K."/>
            <person name="Rampp M."/>
            <person name="Palm P."/>
            <person name="Gross K."/>
            <person name="Schuster S.C."/>
            <person name="Oesterhelt D."/>
        </authorList>
    </citation>
    <scope>NUCLEOTIDE SEQUENCE [LARGE SCALE GENOMIC DNA]</scope>
    <source>
        <strain evidence="4">DSM 18674 / JCM 14361 / 8.8.11</strain>
    </source>
</reference>
<keyword evidence="4" id="KW-1185">Reference proteome</keyword>
<evidence type="ECO:0000313" key="3">
    <source>
        <dbReference type="EMBL" id="CCQ37217.1"/>
    </source>
</evidence>
<dbReference type="HOGENOM" id="CLU_176022_2_0_2"/>
<gene>
    <name evidence="3" type="ordered locus">Nmlp_3075</name>
</gene>
<feature type="transmembrane region" description="Helical" evidence="1">
    <location>
        <begin position="41"/>
        <end position="64"/>
    </location>
</feature>
<keyword evidence="1" id="KW-0812">Transmembrane</keyword>
<dbReference type="KEGG" id="nmo:Nmlp_3075"/>
<evidence type="ECO:0000259" key="2">
    <source>
        <dbReference type="Pfam" id="PF11127"/>
    </source>
</evidence>
<evidence type="ECO:0000256" key="1">
    <source>
        <dbReference type="SAM" id="Phobius"/>
    </source>
</evidence>
<keyword evidence="1" id="KW-0472">Membrane</keyword>
<dbReference type="InterPro" id="IPR021309">
    <property type="entry name" value="YgaP-like_TM"/>
</dbReference>